<evidence type="ECO:0000256" key="1">
    <source>
        <dbReference type="SAM" id="Phobius"/>
    </source>
</evidence>
<proteinExistence type="predicted"/>
<sequence>MIDDMHVYMKNELFRGRSLSTLETCLVIPAYGASSVFGMFCSQTVFLMPFSALTNLSCLALLIGVAGVVTHSMTSLGIESYSLIGQDKLFPCT</sequence>
<organism evidence="2 3">
    <name type="scientific">Aspergillus leporis</name>
    <dbReference type="NCBI Taxonomy" id="41062"/>
    <lineage>
        <taxon>Eukaryota</taxon>
        <taxon>Fungi</taxon>
        <taxon>Dikarya</taxon>
        <taxon>Ascomycota</taxon>
        <taxon>Pezizomycotina</taxon>
        <taxon>Eurotiomycetes</taxon>
        <taxon>Eurotiomycetidae</taxon>
        <taxon>Eurotiales</taxon>
        <taxon>Aspergillaceae</taxon>
        <taxon>Aspergillus</taxon>
        <taxon>Aspergillus subgen. Circumdati</taxon>
    </lineage>
</organism>
<gene>
    <name evidence="2" type="ORF">BDV29DRAFT_113191</name>
</gene>
<dbReference type="EMBL" id="ML732199">
    <property type="protein sequence ID" value="KAB8075119.1"/>
    <property type="molecule type" value="Genomic_DNA"/>
</dbReference>
<evidence type="ECO:0000313" key="3">
    <source>
        <dbReference type="Proteomes" id="UP000326565"/>
    </source>
</evidence>
<keyword evidence="1" id="KW-0472">Membrane</keyword>
<feature type="transmembrane region" description="Helical" evidence="1">
    <location>
        <begin position="46"/>
        <end position="69"/>
    </location>
</feature>
<name>A0A5N5X3C4_9EURO</name>
<accession>A0A5N5X3C4</accession>
<protein>
    <submittedName>
        <fullName evidence="2">Uncharacterized protein</fullName>
    </submittedName>
</protein>
<feature type="transmembrane region" description="Helical" evidence="1">
    <location>
        <begin position="21"/>
        <end position="40"/>
    </location>
</feature>
<keyword evidence="1" id="KW-1133">Transmembrane helix</keyword>
<evidence type="ECO:0000313" key="2">
    <source>
        <dbReference type="EMBL" id="KAB8075119.1"/>
    </source>
</evidence>
<dbReference type="Proteomes" id="UP000326565">
    <property type="component" value="Unassembled WGS sequence"/>
</dbReference>
<keyword evidence="1" id="KW-0812">Transmembrane</keyword>
<reference evidence="2 3" key="1">
    <citation type="submission" date="2019-04" db="EMBL/GenBank/DDBJ databases">
        <title>Friends and foes A comparative genomics study of 23 Aspergillus species from section Flavi.</title>
        <authorList>
            <consortium name="DOE Joint Genome Institute"/>
            <person name="Kjaerbolling I."/>
            <person name="Vesth T."/>
            <person name="Frisvad J.C."/>
            <person name="Nybo J.L."/>
            <person name="Theobald S."/>
            <person name="Kildgaard S."/>
            <person name="Isbrandt T."/>
            <person name="Kuo A."/>
            <person name="Sato A."/>
            <person name="Lyhne E.K."/>
            <person name="Kogle M.E."/>
            <person name="Wiebenga A."/>
            <person name="Kun R.S."/>
            <person name="Lubbers R.J."/>
            <person name="Makela M.R."/>
            <person name="Barry K."/>
            <person name="Chovatia M."/>
            <person name="Clum A."/>
            <person name="Daum C."/>
            <person name="Haridas S."/>
            <person name="He G."/>
            <person name="LaButti K."/>
            <person name="Lipzen A."/>
            <person name="Mondo S."/>
            <person name="Riley R."/>
            <person name="Salamov A."/>
            <person name="Simmons B.A."/>
            <person name="Magnuson J.K."/>
            <person name="Henrissat B."/>
            <person name="Mortensen U.H."/>
            <person name="Larsen T.O."/>
            <person name="Devries R.P."/>
            <person name="Grigoriev I.V."/>
            <person name="Machida M."/>
            <person name="Baker S.E."/>
            <person name="Andersen M.R."/>
        </authorList>
    </citation>
    <scope>NUCLEOTIDE SEQUENCE [LARGE SCALE GENOMIC DNA]</scope>
    <source>
        <strain evidence="2 3">CBS 151.66</strain>
    </source>
</reference>
<dbReference type="AlphaFoldDB" id="A0A5N5X3C4"/>
<keyword evidence="3" id="KW-1185">Reference proteome</keyword>